<accession>A0A0J1EJR7</accession>
<comment type="caution">
    <text evidence="1">The sequence shown here is derived from an EMBL/GenBank/DDBJ whole genome shotgun (WGS) entry which is preliminary data.</text>
</comment>
<dbReference type="AlphaFoldDB" id="A0A0J1EJR7"/>
<keyword evidence="2" id="KW-1185">Reference proteome</keyword>
<gene>
    <name evidence="1" type="ORF">RISK_002386</name>
</gene>
<sequence>MTSTVMVLAGCDWWERLPTPSTVETQWLGNGGRRFLLAEMWPGSTGPTQWQAMPAIRRDT</sequence>
<dbReference type="RefSeq" id="WP_150122542.1">
    <property type="nucleotide sequence ID" value="NZ_LECT01000017.1"/>
</dbReference>
<organism evidence="1 2">
    <name type="scientific">Rhodopirellula islandica</name>
    <dbReference type="NCBI Taxonomy" id="595434"/>
    <lineage>
        <taxon>Bacteria</taxon>
        <taxon>Pseudomonadati</taxon>
        <taxon>Planctomycetota</taxon>
        <taxon>Planctomycetia</taxon>
        <taxon>Pirellulales</taxon>
        <taxon>Pirellulaceae</taxon>
        <taxon>Rhodopirellula</taxon>
    </lineage>
</organism>
<evidence type="ECO:0000313" key="1">
    <source>
        <dbReference type="EMBL" id="KLU05754.1"/>
    </source>
</evidence>
<dbReference type="EMBL" id="LECT01000017">
    <property type="protein sequence ID" value="KLU05754.1"/>
    <property type="molecule type" value="Genomic_DNA"/>
</dbReference>
<protein>
    <submittedName>
        <fullName evidence="1">Uncharacterized protein</fullName>
    </submittedName>
</protein>
<evidence type="ECO:0000313" key="2">
    <source>
        <dbReference type="Proteomes" id="UP000036367"/>
    </source>
</evidence>
<proteinExistence type="predicted"/>
<dbReference type="Proteomes" id="UP000036367">
    <property type="component" value="Unassembled WGS sequence"/>
</dbReference>
<name>A0A0J1EJR7_RHOIS</name>
<reference evidence="1" key="1">
    <citation type="submission" date="2015-05" db="EMBL/GenBank/DDBJ databases">
        <title>Permanent draft genome of Rhodopirellula islandicus K833.</title>
        <authorList>
            <person name="Kizina J."/>
            <person name="Richter M."/>
            <person name="Glockner F.O."/>
            <person name="Harder J."/>
        </authorList>
    </citation>
    <scope>NUCLEOTIDE SEQUENCE [LARGE SCALE GENOMIC DNA]</scope>
    <source>
        <strain evidence="1">K833</strain>
    </source>
</reference>